<dbReference type="PANTHER" id="PTHR11711">
    <property type="entry name" value="ADP RIBOSYLATION FACTOR-RELATED"/>
    <property type="match status" value="1"/>
</dbReference>
<feature type="binding site" evidence="3">
    <location>
        <begin position="36"/>
        <end position="43"/>
    </location>
    <ligand>
        <name>GTP</name>
        <dbReference type="ChEBI" id="CHEBI:37565"/>
    </ligand>
</feature>
<dbReference type="PROSITE" id="PS51417">
    <property type="entry name" value="ARF"/>
    <property type="match status" value="1"/>
</dbReference>
<keyword evidence="4" id="KW-0479">Metal-binding</keyword>
<dbReference type="Proteomes" id="UP000308652">
    <property type="component" value="Unassembled WGS sequence"/>
</dbReference>
<feature type="binding site" evidence="4">
    <location>
        <position position="60"/>
    </location>
    <ligand>
        <name>Mg(2+)</name>
        <dbReference type="ChEBI" id="CHEBI:18420"/>
    </ligand>
</feature>
<dbReference type="InterPro" id="IPR006689">
    <property type="entry name" value="Small_GTPase_ARF/SAR"/>
</dbReference>
<gene>
    <name evidence="5" type="ORF">BDQ12DRAFT_619945</name>
</gene>
<keyword evidence="2 3" id="KW-0342">GTP-binding</keyword>
<dbReference type="SMART" id="SM00177">
    <property type="entry name" value="ARF"/>
    <property type="match status" value="1"/>
</dbReference>
<dbReference type="GO" id="GO:0005525">
    <property type="term" value="F:GTP binding"/>
    <property type="evidence" value="ECO:0007669"/>
    <property type="project" value="UniProtKB-KW"/>
</dbReference>
<dbReference type="Pfam" id="PF00025">
    <property type="entry name" value="Arf"/>
    <property type="match status" value="1"/>
</dbReference>
<protein>
    <submittedName>
        <fullName evidence="5">ADP-ribosylation factor family-domain-containing protein</fullName>
    </submittedName>
</protein>
<dbReference type="InterPro" id="IPR024156">
    <property type="entry name" value="Small_GTPase_ARF"/>
</dbReference>
<dbReference type="GO" id="GO:0003924">
    <property type="term" value="F:GTPase activity"/>
    <property type="evidence" value="ECO:0007669"/>
    <property type="project" value="InterPro"/>
</dbReference>
<dbReference type="EMBL" id="ML213590">
    <property type="protein sequence ID" value="TFK44095.1"/>
    <property type="molecule type" value="Genomic_DNA"/>
</dbReference>
<dbReference type="STRING" id="68775.A0A5C3MHF4"/>
<dbReference type="SMART" id="SM00178">
    <property type="entry name" value="SAR"/>
    <property type="match status" value="1"/>
</dbReference>
<evidence type="ECO:0000313" key="6">
    <source>
        <dbReference type="Proteomes" id="UP000308652"/>
    </source>
</evidence>
<dbReference type="SUPFAM" id="SSF52540">
    <property type="entry name" value="P-loop containing nucleoside triphosphate hydrolases"/>
    <property type="match status" value="1"/>
</dbReference>
<sequence>MRIVAPSCVVEMASVIRQLIDRLYPKGNGYTVTIGGLDHCGKTTLLYLLKLGEIVPTISTIGFNIETVDVRTVSGRNLRMTGWDMGTGCGIQFLYGLLGLYTARADAIVWMVNLCDHDRLTESVDALKEILRRAEQERASNGEGPKHTPILILANKADGAEAMSVDVVRIKFAASFPGRMMSVFKTSLTSSLSESTLPEAFEWLRLTLDISKSTNPTLQGAQTSLPALDPRSSDTLAHKLDSWLTRAETDSPPEEFISQFHSIALPSWDHYTHIRIAYLILTTHGRQKGKDMIFKGIEKYILQSPLTRGRTFHVTMTYFWIQLVHFGIRNMPTAPNAVGSAADPGLPSPNDFAHFLLVNPYVADGNIWADYYSKSLMMSPKAKAEMVLPDKKPLPNLIVRDAVKIN</sequence>
<keyword evidence="4" id="KW-0460">Magnesium</keyword>
<name>A0A5C3MHF4_9AGAR</name>
<keyword evidence="1 3" id="KW-0547">Nucleotide-binding</keyword>
<evidence type="ECO:0000256" key="2">
    <source>
        <dbReference type="ARBA" id="ARBA00023134"/>
    </source>
</evidence>
<feature type="binding site" evidence="3">
    <location>
        <begin position="155"/>
        <end position="158"/>
    </location>
    <ligand>
        <name>GTP</name>
        <dbReference type="ChEBI" id="CHEBI:37565"/>
    </ligand>
</feature>
<evidence type="ECO:0000256" key="4">
    <source>
        <dbReference type="PIRSR" id="PIRSR606689-2"/>
    </source>
</evidence>
<dbReference type="AlphaFoldDB" id="A0A5C3MHF4"/>
<keyword evidence="6" id="KW-1185">Reference proteome</keyword>
<dbReference type="InterPro" id="IPR027417">
    <property type="entry name" value="P-loop_NTPase"/>
</dbReference>
<feature type="binding site" evidence="4">
    <location>
        <position position="43"/>
    </location>
    <ligand>
        <name>Mg(2+)</name>
        <dbReference type="ChEBI" id="CHEBI:18420"/>
    </ligand>
</feature>
<reference evidence="5 6" key="1">
    <citation type="journal article" date="2019" name="Nat. Ecol. Evol.">
        <title>Megaphylogeny resolves global patterns of mushroom evolution.</title>
        <authorList>
            <person name="Varga T."/>
            <person name="Krizsan K."/>
            <person name="Foldi C."/>
            <person name="Dima B."/>
            <person name="Sanchez-Garcia M."/>
            <person name="Sanchez-Ramirez S."/>
            <person name="Szollosi G.J."/>
            <person name="Szarkandi J.G."/>
            <person name="Papp V."/>
            <person name="Albert L."/>
            <person name="Andreopoulos W."/>
            <person name="Angelini C."/>
            <person name="Antonin V."/>
            <person name="Barry K.W."/>
            <person name="Bougher N.L."/>
            <person name="Buchanan P."/>
            <person name="Buyck B."/>
            <person name="Bense V."/>
            <person name="Catcheside P."/>
            <person name="Chovatia M."/>
            <person name="Cooper J."/>
            <person name="Damon W."/>
            <person name="Desjardin D."/>
            <person name="Finy P."/>
            <person name="Geml J."/>
            <person name="Haridas S."/>
            <person name="Hughes K."/>
            <person name="Justo A."/>
            <person name="Karasinski D."/>
            <person name="Kautmanova I."/>
            <person name="Kiss B."/>
            <person name="Kocsube S."/>
            <person name="Kotiranta H."/>
            <person name="LaButti K.M."/>
            <person name="Lechner B.E."/>
            <person name="Liimatainen K."/>
            <person name="Lipzen A."/>
            <person name="Lukacs Z."/>
            <person name="Mihaltcheva S."/>
            <person name="Morgado L.N."/>
            <person name="Niskanen T."/>
            <person name="Noordeloos M.E."/>
            <person name="Ohm R.A."/>
            <person name="Ortiz-Santana B."/>
            <person name="Ovrebo C."/>
            <person name="Racz N."/>
            <person name="Riley R."/>
            <person name="Savchenko A."/>
            <person name="Shiryaev A."/>
            <person name="Soop K."/>
            <person name="Spirin V."/>
            <person name="Szebenyi C."/>
            <person name="Tomsovsky M."/>
            <person name="Tulloss R.E."/>
            <person name="Uehling J."/>
            <person name="Grigoriev I.V."/>
            <person name="Vagvolgyi C."/>
            <person name="Papp T."/>
            <person name="Martin F.M."/>
            <person name="Miettinen O."/>
            <person name="Hibbett D.S."/>
            <person name="Nagy L.G."/>
        </authorList>
    </citation>
    <scope>NUCLEOTIDE SEQUENCE [LARGE SCALE GENOMIC DNA]</scope>
    <source>
        <strain evidence="5 6">CBS 166.37</strain>
    </source>
</reference>
<evidence type="ECO:0000313" key="5">
    <source>
        <dbReference type="EMBL" id="TFK44095.1"/>
    </source>
</evidence>
<accession>A0A5C3MHF4</accession>
<dbReference type="OrthoDB" id="427186at2759"/>
<evidence type="ECO:0000256" key="1">
    <source>
        <dbReference type="ARBA" id="ARBA00022741"/>
    </source>
</evidence>
<proteinExistence type="predicted"/>
<dbReference type="GO" id="GO:0046872">
    <property type="term" value="F:metal ion binding"/>
    <property type="evidence" value="ECO:0007669"/>
    <property type="project" value="UniProtKB-KW"/>
</dbReference>
<dbReference type="Gene3D" id="3.40.50.300">
    <property type="entry name" value="P-loop containing nucleotide triphosphate hydrolases"/>
    <property type="match status" value="1"/>
</dbReference>
<evidence type="ECO:0000256" key="3">
    <source>
        <dbReference type="PIRSR" id="PIRSR606689-1"/>
    </source>
</evidence>
<organism evidence="5 6">
    <name type="scientific">Crucibulum laeve</name>
    <dbReference type="NCBI Taxonomy" id="68775"/>
    <lineage>
        <taxon>Eukaryota</taxon>
        <taxon>Fungi</taxon>
        <taxon>Dikarya</taxon>
        <taxon>Basidiomycota</taxon>
        <taxon>Agaricomycotina</taxon>
        <taxon>Agaricomycetes</taxon>
        <taxon>Agaricomycetidae</taxon>
        <taxon>Agaricales</taxon>
        <taxon>Agaricineae</taxon>
        <taxon>Nidulariaceae</taxon>
        <taxon>Crucibulum</taxon>
    </lineage>
</organism>